<dbReference type="AlphaFoldDB" id="A0AAD5LFY6"/>
<comment type="caution">
    <text evidence="2">The sequence shown here is derived from an EMBL/GenBank/DDBJ whole genome shotgun (WGS) entry which is preliminary data.</text>
</comment>
<keyword evidence="1" id="KW-0812">Transmembrane</keyword>
<proteinExistence type="predicted"/>
<evidence type="ECO:0000256" key="1">
    <source>
        <dbReference type="SAM" id="Phobius"/>
    </source>
</evidence>
<feature type="transmembrane region" description="Helical" evidence="1">
    <location>
        <begin position="57"/>
        <end position="82"/>
    </location>
</feature>
<name>A0AAD5LFY6_PYTIN</name>
<feature type="transmembrane region" description="Helical" evidence="1">
    <location>
        <begin position="7"/>
        <end position="35"/>
    </location>
</feature>
<sequence>MRDHVSFAFVWSTLVLIHMLCIAFPVLLAVFYAALPTRAPLVASTLEIYSIAVDKRYFPWIATLYALLAARHVFRLAVIFRLSVCARRLRLRDPASTSGESIFRSTTRRLTRWATRRTHLDASSRRRKRLSFTALVQTTKASLRALDVTDWNYDAWLVVRELVESAFLSYQVARSSARVPDPRINHVLVSLLLLNCWSMPLSQRLLGSSIVRVRLVCVVINLLLDLVMYLVLPVALLARYYADYDAELGDFPARCWYTETWFVRALNEWPWLVVSSFLDGVAKIFIGFSIDRHLGDVAKLVRPPLHRSSARVIAVAPCSEPAKGSSRRRSVGSTSKMVGSRVERVGRHLLAVWGAVILALHLHAASHRGNAMCRQHVRPWLSRQAACSLVAFDCQGQAQQSRQLDTVLAGVNRHWLSYLSIRHCDGVTISPVFLTLESLIAIKVYNSTLVHWGEDAALSRTHHPRAMSILVIASNVTAFPAGVATPAFPQSFGDIQFSRSNLTTLPDSVRDAWPDGLFLLLEDVGFSSVPPALETLRPAFLSLAMNEISILPPRLLENPNLLMLSLNGNPIRALPEPIETTPPLVWLEVAGTELTDLPLSWLGPQQSSLRVRAGDTPLCRSLSELNESSRAQRQRMLQLVDCSAIVDTTSLMYYPVAMERDFNEMVT</sequence>
<keyword evidence="1" id="KW-0472">Membrane</keyword>
<reference evidence="2" key="1">
    <citation type="submission" date="2021-12" db="EMBL/GenBank/DDBJ databases">
        <title>Prjna785345.</title>
        <authorList>
            <person name="Rujirawat T."/>
            <person name="Krajaejun T."/>
        </authorList>
    </citation>
    <scope>NUCLEOTIDE SEQUENCE</scope>
    <source>
        <strain evidence="2">Pi057C3</strain>
    </source>
</reference>
<dbReference type="InterPro" id="IPR032675">
    <property type="entry name" value="LRR_dom_sf"/>
</dbReference>
<accession>A0AAD5LFY6</accession>
<gene>
    <name evidence="2" type="ORF">P43SY_002416</name>
</gene>
<dbReference type="Proteomes" id="UP001209570">
    <property type="component" value="Unassembled WGS sequence"/>
</dbReference>
<evidence type="ECO:0000313" key="2">
    <source>
        <dbReference type="EMBL" id="KAJ0397908.1"/>
    </source>
</evidence>
<keyword evidence="1" id="KW-1133">Transmembrane helix</keyword>
<organism evidence="2 3">
    <name type="scientific">Pythium insidiosum</name>
    <name type="common">Pythiosis disease agent</name>
    <dbReference type="NCBI Taxonomy" id="114742"/>
    <lineage>
        <taxon>Eukaryota</taxon>
        <taxon>Sar</taxon>
        <taxon>Stramenopiles</taxon>
        <taxon>Oomycota</taxon>
        <taxon>Peronosporomycetes</taxon>
        <taxon>Pythiales</taxon>
        <taxon>Pythiaceae</taxon>
        <taxon>Pythium</taxon>
    </lineage>
</organism>
<dbReference type="Gene3D" id="3.80.10.10">
    <property type="entry name" value="Ribonuclease Inhibitor"/>
    <property type="match status" value="1"/>
</dbReference>
<feature type="transmembrane region" description="Helical" evidence="1">
    <location>
        <begin position="213"/>
        <end position="242"/>
    </location>
</feature>
<dbReference type="SUPFAM" id="SSF52058">
    <property type="entry name" value="L domain-like"/>
    <property type="match status" value="1"/>
</dbReference>
<protein>
    <submittedName>
        <fullName evidence="2">Uncharacterized protein</fullName>
    </submittedName>
</protein>
<dbReference type="EMBL" id="JAKCXM010000234">
    <property type="protein sequence ID" value="KAJ0397908.1"/>
    <property type="molecule type" value="Genomic_DNA"/>
</dbReference>
<keyword evidence="3" id="KW-1185">Reference proteome</keyword>
<evidence type="ECO:0000313" key="3">
    <source>
        <dbReference type="Proteomes" id="UP001209570"/>
    </source>
</evidence>